<protein>
    <submittedName>
        <fullName evidence="2">Right-handed parallel beta-helix repeat-containing protein</fullName>
    </submittedName>
</protein>
<feature type="domain" description="Right handed beta helix" evidence="1">
    <location>
        <begin position="70"/>
        <end position="217"/>
    </location>
</feature>
<dbReference type="InterPro" id="IPR011050">
    <property type="entry name" value="Pectin_lyase_fold/virulence"/>
</dbReference>
<gene>
    <name evidence="2" type="ORF">ACFPZI_26905</name>
</gene>
<dbReference type="SUPFAM" id="SSF51126">
    <property type="entry name" value="Pectin lyase-like"/>
    <property type="match status" value="1"/>
</dbReference>
<sequence>MPTPTPTPISMHRPRARRLVPVAALATTIGTALLLAGMAEPSWGATAAKYPGQVKCPKGDYQLCINGGPGGFTVSGRTFSGHANAILLRNVSNVTVSGNTFKNLSGSTGYAGVHVKNSSGIVIRKNTFSGLRNSGKMHGVYLVQTSGSSVTGNKFSSITGDPVRIRDGSRNNTVSGNTFTKSGQYAMFSEWGRLEKGEACGRGNVFKSNKYGTGYSGKRLPLIKWGGRGGGSTGLKLTWNNCKKASIVNKGGNTKL</sequence>
<dbReference type="SMART" id="SM00710">
    <property type="entry name" value="PbH1"/>
    <property type="match status" value="4"/>
</dbReference>
<organism evidence="2 3">
    <name type="scientific">Streptomyces chlorus</name>
    <dbReference type="NCBI Taxonomy" id="887452"/>
    <lineage>
        <taxon>Bacteria</taxon>
        <taxon>Bacillati</taxon>
        <taxon>Actinomycetota</taxon>
        <taxon>Actinomycetes</taxon>
        <taxon>Kitasatosporales</taxon>
        <taxon>Streptomycetaceae</taxon>
        <taxon>Streptomyces</taxon>
    </lineage>
</organism>
<dbReference type="NCBIfam" id="TIGR03804">
    <property type="entry name" value="para_beta_helix"/>
    <property type="match status" value="1"/>
</dbReference>
<dbReference type="InterPro" id="IPR039448">
    <property type="entry name" value="Beta_helix"/>
</dbReference>
<reference evidence="3" key="1">
    <citation type="journal article" date="2019" name="Int. J. Syst. Evol. Microbiol.">
        <title>The Global Catalogue of Microorganisms (GCM) 10K type strain sequencing project: providing services to taxonomists for standard genome sequencing and annotation.</title>
        <authorList>
            <consortium name="The Broad Institute Genomics Platform"/>
            <consortium name="The Broad Institute Genome Sequencing Center for Infectious Disease"/>
            <person name="Wu L."/>
            <person name="Ma J."/>
        </authorList>
    </citation>
    <scope>NUCLEOTIDE SEQUENCE [LARGE SCALE GENOMIC DNA]</scope>
    <source>
        <strain evidence="3">JCM 10411</strain>
    </source>
</reference>
<dbReference type="Gene3D" id="2.160.20.10">
    <property type="entry name" value="Single-stranded right-handed beta-helix, Pectin lyase-like"/>
    <property type="match status" value="1"/>
</dbReference>
<keyword evidence="3" id="KW-1185">Reference proteome</keyword>
<dbReference type="EMBL" id="JBHSOA010000061">
    <property type="protein sequence ID" value="MFC5855279.1"/>
    <property type="molecule type" value="Genomic_DNA"/>
</dbReference>
<accession>A0ABW1E5Z7</accession>
<dbReference type="Proteomes" id="UP001596180">
    <property type="component" value="Unassembled WGS sequence"/>
</dbReference>
<evidence type="ECO:0000313" key="2">
    <source>
        <dbReference type="EMBL" id="MFC5855279.1"/>
    </source>
</evidence>
<dbReference type="InterPro" id="IPR006626">
    <property type="entry name" value="PbH1"/>
</dbReference>
<proteinExistence type="predicted"/>
<comment type="caution">
    <text evidence="2">The sequence shown here is derived from an EMBL/GenBank/DDBJ whole genome shotgun (WGS) entry which is preliminary data.</text>
</comment>
<name>A0ABW1E5Z7_9ACTN</name>
<dbReference type="RefSeq" id="WP_381367948.1">
    <property type="nucleotide sequence ID" value="NZ_JBHSOA010000061.1"/>
</dbReference>
<dbReference type="InterPro" id="IPR012334">
    <property type="entry name" value="Pectin_lyas_fold"/>
</dbReference>
<dbReference type="InterPro" id="IPR022441">
    <property type="entry name" value="Para_beta_helix_rpt-2"/>
</dbReference>
<dbReference type="Pfam" id="PF13229">
    <property type="entry name" value="Beta_helix"/>
    <property type="match status" value="1"/>
</dbReference>
<evidence type="ECO:0000259" key="1">
    <source>
        <dbReference type="Pfam" id="PF13229"/>
    </source>
</evidence>
<evidence type="ECO:0000313" key="3">
    <source>
        <dbReference type="Proteomes" id="UP001596180"/>
    </source>
</evidence>